<dbReference type="CDD" id="cd00082">
    <property type="entry name" value="HisKA"/>
    <property type="match status" value="1"/>
</dbReference>
<keyword evidence="4" id="KW-0597">Phosphoprotein</keyword>
<dbReference type="Pfam" id="PF00512">
    <property type="entry name" value="HisKA"/>
    <property type="match status" value="1"/>
</dbReference>
<dbReference type="InterPro" id="IPR004358">
    <property type="entry name" value="Sig_transdc_His_kin-like_C"/>
</dbReference>
<accession>A0A5B8VWV2</accession>
<dbReference type="PRINTS" id="PR00344">
    <property type="entry name" value="BCTRLSENSOR"/>
</dbReference>
<keyword evidence="12" id="KW-0472">Membrane</keyword>
<dbReference type="Gene3D" id="3.30.565.10">
    <property type="entry name" value="Histidine kinase-like ATPase, C-terminal domain"/>
    <property type="match status" value="1"/>
</dbReference>
<name>A0A5B8VWV2_9SPHI</name>
<evidence type="ECO:0000313" key="17">
    <source>
        <dbReference type="EMBL" id="QEC75392.1"/>
    </source>
</evidence>
<dbReference type="GO" id="GO:0005524">
    <property type="term" value="F:ATP binding"/>
    <property type="evidence" value="ECO:0007669"/>
    <property type="project" value="UniProtKB-KW"/>
</dbReference>
<dbReference type="Gene3D" id="1.10.287.130">
    <property type="match status" value="1"/>
</dbReference>
<dbReference type="Pfam" id="PF08448">
    <property type="entry name" value="PAS_4"/>
    <property type="match status" value="2"/>
</dbReference>
<comment type="subcellular location">
    <subcellularLocation>
        <location evidence="2">Membrane</location>
        <topology evidence="2">Multi-pass membrane protein</topology>
    </subcellularLocation>
</comment>
<dbReference type="InterPro" id="IPR013767">
    <property type="entry name" value="PAS_fold"/>
</dbReference>
<dbReference type="InterPro" id="IPR003594">
    <property type="entry name" value="HATPase_dom"/>
</dbReference>
<evidence type="ECO:0000256" key="3">
    <source>
        <dbReference type="ARBA" id="ARBA00012438"/>
    </source>
</evidence>
<keyword evidence="7" id="KW-0547">Nucleotide-binding</keyword>
<dbReference type="SMART" id="SM00387">
    <property type="entry name" value="HATPase_c"/>
    <property type="match status" value="1"/>
</dbReference>
<feature type="coiled-coil region" evidence="13">
    <location>
        <begin position="155"/>
        <end position="203"/>
    </location>
</feature>
<dbReference type="RefSeq" id="WP_147052541.1">
    <property type="nucleotide sequence ID" value="NZ_CP042437.1"/>
</dbReference>
<evidence type="ECO:0000256" key="7">
    <source>
        <dbReference type="ARBA" id="ARBA00022741"/>
    </source>
</evidence>
<dbReference type="SUPFAM" id="SSF55785">
    <property type="entry name" value="PYP-like sensor domain (PAS domain)"/>
    <property type="match status" value="4"/>
</dbReference>
<dbReference type="SMART" id="SM00091">
    <property type="entry name" value="PAS"/>
    <property type="match status" value="4"/>
</dbReference>
<keyword evidence="11" id="KW-0902">Two-component regulatory system</keyword>
<dbReference type="InterPro" id="IPR036890">
    <property type="entry name" value="HATPase_C_sf"/>
</dbReference>
<evidence type="ECO:0000256" key="2">
    <source>
        <dbReference type="ARBA" id="ARBA00004141"/>
    </source>
</evidence>
<evidence type="ECO:0000256" key="12">
    <source>
        <dbReference type="ARBA" id="ARBA00023136"/>
    </source>
</evidence>
<dbReference type="SUPFAM" id="SSF47384">
    <property type="entry name" value="Homodimeric domain of signal transducing histidine kinase"/>
    <property type="match status" value="1"/>
</dbReference>
<dbReference type="Proteomes" id="UP000321362">
    <property type="component" value="Chromosome"/>
</dbReference>
<dbReference type="GO" id="GO:0000156">
    <property type="term" value="F:phosphorelay response regulator activity"/>
    <property type="evidence" value="ECO:0007669"/>
    <property type="project" value="TreeGrafter"/>
</dbReference>
<keyword evidence="18" id="KW-1185">Reference proteome</keyword>
<evidence type="ECO:0000259" key="14">
    <source>
        <dbReference type="PROSITE" id="PS50109"/>
    </source>
</evidence>
<dbReference type="FunFam" id="3.30.565.10:FF:000006">
    <property type="entry name" value="Sensor histidine kinase WalK"/>
    <property type="match status" value="1"/>
</dbReference>
<keyword evidence="13" id="KW-0175">Coiled coil</keyword>
<evidence type="ECO:0000256" key="4">
    <source>
        <dbReference type="ARBA" id="ARBA00022553"/>
    </source>
</evidence>
<keyword evidence="8" id="KW-0418">Kinase</keyword>
<evidence type="ECO:0000259" key="16">
    <source>
        <dbReference type="PROSITE" id="PS50113"/>
    </source>
</evidence>
<dbReference type="EMBL" id="CP042437">
    <property type="protein sequence ID" value="QEC75392.1"/>
    <property type="molecule type" value="Genomic_DNA"/>
</dbReference>
<dbReference type="InterPro" id="IPR050351">
    <property type="entry name" value="BphY/WalK/GraS-like"/>
</dbReference>
<dbReference type="GO" id="GO:0016020">
    <property type="term" value="C:membrane"/>
    <property type="evidence" value="ECO:0007669"/>
    <property type="project" value="UniProtKB-SubCell"/>
</dbReference>
<dbReference type="PROSITE" id="PS50109">
    <property type="entry name" value="HIS_KIN"/>
    <property type="match status" value="1"/>
</dbReference>
<feature type="domain" description="PAC" evidence="16">
    <location>
        <begin position="591"/>
        <end position="644"/>
    </location>
</feature>
<dbReference type="InterPro" id="IPR000014">
    <property type="entry name" value="PAS"/>
</dbReference>
<dbReference type="SUPFAM" id="SSF55874">
    <property type="entry name" value="ATPase domain of HSP90 chaperone/DNA topoisomerase II/histidine kinase"/>
    <property type="match status" value="1"/>
</dbReference>
<keyword evidence="6" id="KW-0812">Transmembrane</keyword>
<dbReference type="PANTHER" id="PTHR42878:SF7">
    <property type="entry name" value="SENSOR HISTIDINE KINASE GLRK"/>
    <property type="match status" value="1"/>
</dbReference>
<feature type="coiled-coil region" evidence="13">
    <location>
        <begin position="328"/>
        <end position="387"/>
    </location>
</feature>
<evidence type="ECO:0000256" key="13">
    <source>
        <dbReference type="SAM" id="Coils"/>
    </source>
</evidence>
<evidence type="ECO:0000313" key="18">
    <source>
        <dbReference type="Proteomes" id="UP000321362"/>
    </source>
</evidence>
<dbReference type="SMART" id="SM00388">
    <property type="entry name" value="HisKA"/>
    <property type="match status" value="1"/>
</dbReference>
<keyword evidence="10" id="KW-1133">Transmembrane helix</keyword>
<keyword evidence="9" id="KW-0067">ATP-binding</keyword>
<evidence type="ECO:0000256" key="1">
    <source>
        <dbReference type="ARBA" id="ARBA00000085"/>
    </source>
</evidence>
<keyword evidence="5" id="KW-0808">Transferase</keyword>
<dbReference type="CDD" id="cd00075">
    <property type="entry name" value="HATPase"/>
    <property type="match status" value="1"/>
</dbReference>
<feature type="domain" description="PAC" evidence="16">
    <location>
        <begin position="283"/>
        <end position="337"/>
    </location>
</feature>
<dbReference type="GO" id="GO:0007234">
    <property type="term" value="P:osmosensory signaling via phosphorelay pathway"/>
    <property type="evidence" value="ECO:0007669"/>
    <property type="project" value="TreeGrafter"/>
</dbReference>
<dbReference type="PANTHER" id="PTHR42878">
    <property type="entry name" value="TWO-COMPONENT HISTIDINE KINASE"/>
    <property type="match status" value="1"/>
</dbReference>
<dbReference type="GO" id="GO:0000155">
    <property type="term" value="F:phosphorelay sensor kinase activity"/>
    <property type="evidence" value="ECO:0007669"/>
    <property type="project" value="InterPro"/>
</dbReference>
<dbReference type="InterPro" id="IPR003661">
    <property type="entry name" value="HisK_dim/P_dom"/>
</dbReference>
<dbReference type="PROSITE" id="PS50113">
    <property type="entry name" value="PAC"/>
    <property type="match status" value="2"/>
</dbReference>
<reference evidence="17 18" key="1">
    <citation type="journal article" date="2013" name="J. Microbiol.">
        <title>Mucilaginibacter ginsenosidivorax sp. nov., with ginsenoside converting activity isolated from sediment.</title>
        <authorList>
            <person name="Kim J.K."/>
            <person name="Choi T.E."/>
            <person name="Liu Q.M."/>
            <person name="Park H.Y."/>
            <person name="Yi T.H."/>
            <person name="Yoon M.H."/>
            <person name="Kim S.C."/>
            <person name="Im W.T."/>
        </authorList>
    </citation>
    <scope>NUCLEOTIDE SEQUENCE [LARGE SCALE GENOMIC DNA]</scope>
    <source>
        <strain evidence="17 18">KHI28</strain>
    </source>
</reference>
<dbReference type="InterPro" id="IPR035965">
    <property type="entry name" value="PAS-like_dom_sf"/>
</dbReference>
<dbReference type="GO" id="GO:0030295">
    <property type="term" value="F:protein kinase activator activity"/>
    <property type="evidence" value="ECO:0007669"/>
    <property type="project" value="TreeGrafter"/>
</dbReference>
<dbReference type="InterPro" id="IPR036097">
    <property type="entry name" value="HisK_dim/P_sf"/>
</dbReference>
<dbReference type="EC" id="2.7.13.3" evidence="3"/>
<feature type="domain" description="PAS" evidence="15">
    <location>
        <begin position="517"/>
        <end position="588"/>
    </location>
</feature>
<evidence type="ECO:0000256" key="11">
    <source>
        <dbReference type="ARBA" id="ARBA00023012"/>
    </source>
</evidence>
<dbReference type="InterPro" id="IPR000700">
    <property type="entry name" value="PAS-assoc_C"/>
</dbReference>
<dbReference type="OrthoDB" id="9813151at2"/>
<dbReference type="NCBIfam" id="TIGR00229">
    <property type="entry name" value="sensory_box"/>
    <property type="match status" value="1"/>
</dbReference>
<proteinExistence type="predicted"/>
<evidence type="ECO:0000256" key="9">
    <source>
        <dbReference type="ARBA" id="ARBA00022840"/>
    </source>
</evidence>
<organism evidence="17 18">
    <name type="scientific">Mucilaginibacter ginsenosidivorax</name>
    <dbReference type="NCBI Taxonomy" id="862126"/>
    <lineage>
        <taxon>Bacteria</taxon>
        <taxon>Pseudomonadati</taxon>
        <taxon>Bacteroidota</taxon>
        <taxon>Sphingobacteriia</taxon>
        <taxon>Sphingobacteriales</taxon>
        <taxon>Sphingobacteriaceae</taxon>
        <taxon>Mucilaginibacter</taxon>
    </lineage>
</organism>
<evidence type="ECO:0000256" key="8">
    <source>
        <dbReference type="ARBA" id="ARBA00022777"/>
    </source>
</evidence>
<evidence type="ECO:0000256" key="5">
    <source>
        <dbReference type="ARBA" id="ARBA00022679"/>
    </source>
</evidence>
<dbReference type="CDD" id="cd00130">
    <property type="entry name" value="PAS"/>
    <property type="match status" value="1"/>
</dbReference>
<gene>
    <name evidence="17" type="ORF">FSB76_05320</name>
</gene>
<dbReference type="InterPro" id="IPR013656">
    <property type="entry name" value="PAS_4"/>
</dbReference>
<dbReference type="Gene3D" id="3.30.450.20">
    <property type="entry name" value="PAS domain"/>
    <property type="match status" value="4"/>
</dbReference>
<dbReference type="Pfam" id="PF00989">
    <property type="entry name" value="PAS"/>
    <property type="match status" value="1"/>
</dbReference>
<dbReference type="KEGG" id="mgk:FSB76_05320"/>
<evidence type="ECO:0000259" key="15">
    <source>
        <dbReference type="PROSITE" id="PS50112"/>
    </source>
</evidence>
<dbReference type="AlphaFoldDB" id="A0A5B8VWV2"/>
<evidence type="ECO:0000256" key="10">
    <source>
        <dbReference type="ARBA" id="ARBA00022989"/>
    </source>
</evidence>
<dbReference type="GO" id="GO:0006355">
    <property type="term" value="P:regulation of DNA-templated transcription"/>
    <property type="evidence" value="ECO:0007669"/>
    <property type="project" value="InterPro"/>
</dbReference>
<feature type="domain" description="Histidine kinase" evidence="14">
    <location>
        <begin position="648"/>
        <end position="861"/>
    </location>
</feature>
<sequence>MSINIGPSAQTLKVLETVPVSIAILSPQLLILTASDQYLRETETIRQNIVGRNVFDVFPDNPNTPEAKGVFNLNASLQSVLRNKQPHKMALQHYDVPHPVVAGKFITRYWEPLNTPVFDDAHNIQYIIHMVTNVTDRVLAEKGLALSKDELVTVNSKLSEANHEIQATVEELEASNEELLATQEELQRANVLLEERVARRTKELFESELNLRTLIATARNPLAIIRGRNWVIEIANQAIADIWGKIAGDITGKQLLKLLPELEGQPFAAFLAMVYDTGISYGEDEELFYLNTPAGTIVKYISFYYDPLFDADGNVTGIVVAANDITGIVEARQLLEKSYDQQKALNEEIGASNEELAAANEELLATNEELIQAKENLSANIIELAEREAKLSYMLADAPVAIAVLKGRNFIVESANKKVLEVWGKTDDIIGKPLQEAIPEWTGRKYLDLLENVYASGNPYYGNEVKTLLEQEGKIEEVYSNFVYQPLKDPAGKTISIMLLAHVVTEQVKARKAIERAEEKQRIAVEAADMGTWYINTATRELITNGRLRQLFGFNADEEMSYHAAARQIPEPYREMVLNSIEHSIETGAMHEIEHPIVGYHDNQTRWVKATGKLYEAEPGKPSHFSGVMFDITDRREQEQRKDDFISIASHELKTPITSLKASLQLLERMKDDPSSQMLPRLIEQSSRSMGKISALVEDLLNVSRMNETKLQLHKEPFNIAAMLNVCCSHVRITGKHELIVQGDESLIVYADEQQVDKVLVNLVNNSVKYAPESKIIYIVIEKLDDFARISVKDTGPGMSKEKIGHLFDRYYRAEPASYQNAGLGLGLYISSEIVKRHGGEIGVESELGQGSTFWFTLPLE</sequence>
<comment type="catalytic activity">
    <reaction evidence="1">
        <text>ATP + protein L-histidine = ADP + protein N-phospho-L-histidine.</text>
        <dbReference type="EC" id="2.7.13.3"/>
    </reaction>
</comment>
<dbReference type="InterPro" id="IPR005467">
    <property type="entry name" value="His_kinase_dom"/>
</dbReference>
<dbReference type="PROSITE" id="PS50112">
    <property type="entry name" value="PAS"/>
    <property type="match status" value="1"/>
</dbReference>
<protein>
    <recommendedName>
        <fullName evidence="3">histidine kinase</fullName>
        <ecNumber evidence="3">2.7.13.3</ecNumber>
    </recommendedName>
</protein>
<dbReference type="Pfam" id="PF02518">
    <property type="entry name" value="HATPase_c"/>
    <property type="match status" value="1"/>
</dbReference>
<evidence type="ECO:0000256" key="6">
    <source>
        <dbReference type="ARBA" id="ARBA00022692"/>
    </source>
</evidence>